<dbReference type="Gene3D" id="2.40.170.20">
    <property type="entry name" value="TonB-dependent receptor, beta-barrel domain"/>
    <property type="match status" value="1"/>
</dbReference>
<dbReference type="Pfam" id="PF00593">
    <property type="entry name" value="TonB_dep_Rec_b-barrel"/>
    <property type="match status" value="1"/>
</dbReference>
<sequence>MTHGATENGAVAKGIYVTKTARFDVTRKAALLAAATPLALVLGAAPAVAQTATQTPAQLEIKDQQTDPTTTQGASDQDKASDIVVTGSLFRRTDTETPSPVTVLTSDTLAKAGITTASDAIRSISADSAGSIGTGFQSGFSAGGSAVSLRGLGVSSTLVLIDGLRSANFPLNDDGHNAYVDLNSIPFSLVDRIEVLKDGASSTYGADAIGGVVNVILKKHFAGIDGLVEGGVAERGDASHQRAQLTLGYGDYDRQGFNVYLNGEYQRDGRVSNHSRGFPYNTQDLTPIGGLDNNASDQSLTVNVPTAYVARTTQSDLNNPLSGGTALIPDGTYVDANGRTQNYSNYTALGLGNCARDTFTVTGGGARGTGCKYDLVDLYRQIQPLQERYSLQGRVSVRIADNVEGYITGSYSRSDVSINGTPSAIRATQPFGAAPAVASSNPGIVLPYFICSAGTNCATAANRQLNPNNPYATNAAATPAIAAANAARIYYLFGDIPQGSDRKNEIYRATAGLNGNFGDGRYNWRIEGVYARDELTLTQRGLLNIAGLATAINTGSYNFVNPSQNSAAVRNAISPNKVTPSLSTQAALDASVTARLADLPGGPLQLAVGGQVRRETLENNNQNAALDTYGLTTASAFGSHTVSAAYFEADAPILDQVELNVSGRYDHYSEGFSHFSPKVGVKFTPIKELAIRGTYAEGFRAPTFAESGPRSQYAGFVSTTPPCNFILNHGGTGTAASCSAAGNPYNLNYNLGRGLAGNPNLQPEISRSFTGGVIFQPVRWLSLTVDYYNVRKKNLIVTGPDFGKAVAAYYNSANAAAGAAAVAGVGQGYSVNTTDAVDPLFPNALPRVLIINVPYVNANYALTSGIDFSATATVPLGDGIKFTSRIEATHVIKYNLVTSSGVQHYAGTMGPYDLSSGNGTPSWRGNWQNTLDFGDYSLSATAFYVSRIKAVSEDQGLPLDCANGNLYTRSSPQNQAFCYVSPFINVDLNGTVKVNDKFTFFLNVKNVFDAKAPVAPAAYSSAPNFLTTWHYAGLIGRQYRAGASFRF</sequence>
<evidence type="ECO:0000313" key="15">
    <source>
        <dbReference type="Proteomes" id="UP000033203"/>
    </source>
</evidence>
<comment type="subcellular location">
    <subcellularLocation>
        <location evidence="1 8">Cell outer membrane</location>
        <topology evidence="1 8">Multi-pass membrane protein</topology>
    </subcellularLocation>
</comment>
<protein>
    <submittedName>
        <fullName evidence="14">TonB-dependent receptor</fullName>
    </submittedName>
</protein>
<dbReference type="Proteomes" id="UP000033203">
    <property type="component" value="Unassembled WGS sequence"/>
</dbReference>
<dbReference type="Gene3D" id="2.170.130.10">
    <property type="entry name" value="TonB-dependent receptor, plug domain"/>
    <property type="match status" value="1"/>
</dbReference>
<dbReference type="PANTHER" id="PTHR47234">
    <property type="match status" value="1"/>
</dbReference>
<feature type="compositionally biased region" description="Polar residues" evidence="10">
    <location>
        <begin position="66"/>
        <end position="75"/>
    </location>
</feature>
<evidence type="ECO:0000259" key="13">
    <source>
        <dbReference type="Pfam" id="PF07715"/>
    </source>
</evidence>
<keyword evidence="3 8" id="KW-1134">Transmembrane beta strand</keyword>
<dbReference type="PATRIC" id="fig|1549858.7.peg.2402"/>
<evidence type="ECO:0000256" key="8">
    <source>
        <dbReference type="PROSITE-ProRule" id="PRU01360"/>
    </source>
</evidence>
<evidence type="ECO:0000256" key="6">
    <source>
        <dbReference type="ARBA" id="ARBA00023136"/>
    </source>
</evidence>
<proteinExistence type="inferred from homology"/>
<evidence type="ECO:0000256" key="10">
    <source>
        <dbReference type="SAM" id="MobiDB-lite"/>
    </source>
</evidence>
<evidence type="ECO:0000256" key="2">
    <source>
        <dbReference type="ARBA" id="ARBA00022448"/>
    </source>
</evidence>
<dbReference type="InterPro" id="IPR036942">
    <property type="entry name" value="Beta-barrel_TonB_sf"/>
</dbReference>
<evidence type="ECO:0000256" key="11">
    <source>
        <dbReference type="SAM" id="Phobius"/>
    </source>
</evidence>
<dbReference type="AlphaFoldDB" id="A0A0D1MGP0"/>
<dbReference type="EMBL" id="JXTP01000060">
    <property type="protein sequence ID" value="KIU26796.1"/>
    <property type="molecule type" value="Genomic_DNA"/>
</dbReference>
<feature type="transmembrane region" description="Helical" evidence="11">
    <location>
        <begin position="29"/>
        <end position="49"/>
    </location>
</feature>
<gene>
    <name evidence="14" type="ORF">SR41_12665</name>
</gene>
<dbReference type="InterPro" id="IPR000531">
    <property type="entry name" value="Beta-barrel_TonB"/>
</dbReference>
<keyword evidence="7 8" id="KW-0998">Cell outer membrane</keyword>
<keyword evidence="6 8" id="KW-0472">Membrane</keyword>
<comment type="caution">
    <text evidence="14">The sequence shown here is derived from an EMBL/GenBank/DDBJ whole genome shotgun (WGS) entry which is preliminary data.</text>
</comment>
<feature type="domain" description="TonB-dependent receptor plug" evidence="13">
    <location>
        <begin position="95"/>
        <end position="212"/>
    </location>
</feature>
<feature type="domain" description="TonB-dependent receptor-like beta-barrel" evidence="12">
    <location>
        <begin position="479"/>
        <end position="1007"/>
    </location>
</feature>
<dbReference type="PROSITE" id="PS52016">
    <property type="entry name" value="TONB_DEPENDENT_REC_3"/>
    <property type="match status" value="1"/>
</dbReference>
<keyword evidence="5 9" id="KW-0798">TonB box</keyword>
<dbReference type="InterPro" id="IPR012910">
    <property type="entry name" value="Plug_dom"/>
</dbReference>
<evidence type="ECO:0000313" key="14">
    <source>
        <dbReference type="EMBL" id="KIU26796.1"/>
    </source>
</evidence>
<evidence type="ECO:0000256" key="4">
    <source>
        <dbReference type="ARBA" id="ARBA00022692"/>
    </source>
</evidence>
<accession>A0A0D1MGP0</accession>
<evidence type="ECO:0000256" key="1">
    <source>
        <dbReference type="ARBA" id="ARBA00004571"/>
    </source>
</evidence>
<name>A0A0D1MGP0_9SPHN</name>
<feature type="region of interest" description="Disordered" evidence="10">
    <location>
        <begin position="56"/>
        <end position="78"/>
    </location>
</feature>
<reference evidence="14 15" key="1">
    <citation type="submission" date="2015-01" db="EMBL/GenBank/DDBJ databases">
        <title>Genome of Sphingomonas taxi strain 30a.</title>
        <authorList>
            <person name="Eevers N."/>
            <person name="Van Hamme J."/>
            <person name="Bottos E."/>
            <person name="Weyens N."/>
            <person name="Vangronsveld J."/>
        </authorList>
    </citation>
    <scope>NUCLEOTIDE SEQUENCE [LARGE SCALE GENOMIC DNA]</scope>
    <source>
        <strain evidence="14 15">30a</strain>
    </source>
</reference>
<evidence type="ECO:0000256" key="7">
    <source>
        <dbReference type="ARBA" id="ARBA00023237"/>
    </source>
</evidence>
<dbReference type="InterPro" id="IPR039426">
    <property type="entry name" value="TonB-dep_rcpt-like"/>
</dbReference>
<dbReference type="Pfam" id="PF07715">
    <property type="entry name" value="Plug"/>
    <property type="match status" value="1"/>
</dbReference>
<keyword evidence="14" id="KW-0675">Receptor</keyword>
<evidence type="ECO:0000259" key="12">
    <source>
        <dbReference type="Pfam" id="PF00593"/>
    </source>
</evidence>
<keyword evidence="4 8" id="KW-0812">Transmembrane</keyword>
<keyword evidence="2 8" id="KW-0813">Transport</keyword>
<organism evidence="14 15">
    <name type="scientific">Sphingomonas melonis</name>
    <dbReference type="NCBI Taxonomy" id="152682"/>
    <lineage>
        <taxon>Bacteria</taxon>
        <taxon>Pseudomonadati</taxon>
        <taxon>Pseudomonadota</taxon>
        <taxon>Alphaproteobacteria</taxon>
        <taxon>Sphingomonadales</taxon>
        <taxon>Sphingomonadaceae</taxon>
        <taxon>Sphingomonas</taxon>
    </lineage>
</organism>
<evidence type="ECO:0000256" key="3">
    <source>
        <dbReference type="ARBA" id="ARBA00022452"/>
    </source>
</evidence>
<dbReference type="SUPFAM" id="SSF56935">
    <property type="entry name" value="Porins"/>
    <property type="match status" value="1"/>
</dbReference>
<evidence type="ECO:0000256" key="9">
    <source>
        <dbReference type="RuleBase" id="RU003357"/>
    </source>
</evidence>
<dbReference type="InterPro" id="IPR037066">
    <property type="entry name" value="Plug_dom_sf"/>
</dbReference>
<evidence type="ECO:0000256" key="5">
    <source>
        <dbReference type="ARBA" id="ARBA00023077"/>
    </source>
</evidence>
<keyword evidence="11" id="KW-1133">Transmembrane helix</keyword>
<dbReference type="GO" id="GO:0009279">
    <property type="term" value="C:cell outer membrane"/>
    <property type="evidence" value="ECO:0007669"/>
    <property type="project" value="UniProtKB-SubCell"/>
</dbReference>
<comment type="similarity">
    <text evidence="8 9">Belongs to the TonB-dependent receptor family.</text>
</comment>
<dbReference type="PANTHER" id="PTHR47234:SF2">
    <property type="entry name" value="TONB-DEPENDENT RECEPTOR"/>
    <property type="match status" value="1"/>
</dbReference>